<dbReference type="Proteomes" id="UP000198928">
    <property type="component" value="Unassembled WGS sequence"/>
</dbReference>
<name>A0A1I3U5Q7_9ACTN</name>
<keyword evidence="1" id="KW-0436">Ligase</keyword>
<organism evidence="1 2">
    <name type="scientific">Streptomyces pini</name>
    <dbReference type="NCBI Taxonomy" id="1520580"/>
    <lineage>
        <taxon>Bacteria</taxon>
        <taxon>Bacillati</taxon>
        <taxon>Actinomycetota</taxon>
        <taxon>Actinomycetes</taxon>
        <taxon>Kitasatosporales</taxon>
        <taxon>Streptomycetaceae</taxon>
        <taxon>Streptomyces</taxon>
    </lineage>
</organism>
<sequence length="204" mass="22947">MTAETMADHWWWRPGWRPGRRFYTWHFTFRTATEVHRLADAYRRGLAEVAGLDLVPDRWLHLTMQGLGFVDEVPEQDARAIADAARRRLVGLAPFQLRFHQPEITPEAIRWEAEPSGPPAAVRAAVRAAIADVWDDVPEPADGFAPHVTIAYSNSDGPADPVARALDAVDAEPATARIEQVDLIVLGRDDRMYEWEDFAAVRLG</sequence>
<dbReference type="RefSeq" id="WP_245793342.1">
    <property type="nucleotide sequence ID" value="NZ_FOSG01000001.1"/>
</dbReference>
<dbReference type="InterPro" id="IPR009097">
    <property type="entry name" value="Cyclic_Pdiesterase"/>
</dbReference>
<dbReference type="EMBL" id="FOSG01000001">
    <property type="protein sequence ID" value="SFJ77919.1"/>
    <property type="molecule type" value="Genomic_DNA"/>
</dbReference>
<reference evidence="2" key="1">
    <citation type="submission" date="2016-10" db="EMBL/GenBank/DDBJ databases">
        <authorList>
            <person name="Varghese N."/>
            <person name="Submissions S."/>
        </authorList>
    </citation>
    <scope>NUCLEOTIDE SEQUENCE [LARGE SCALE GENOMIC DNA]</scope>
    <source>
        <strain evidence="2">PL19</strain>
    </source>
</reference>
<dbReference type="Pfam" id="PF13563">
    <property type="entry name" value="2_5_RNA_ligase2"/>
    <property type="match status" value="1"/>
</dbReference>
<evidence type="ECO:0000313" key="1">
    <source>
        <dbReference type="EMBL" id="SFJ77919.1"/>
    </source>
</evidence>
<proteinExistence type="predicted"/>
<gene>
    <name evidence="1" type="ORF">SAMN05192584_101286</name>
</gene>
<dbReference type="SUPFAM" id="SSF55144">
    <property type="entry name" value="LigT-like"/>
    <property type="match status" value="1"/>
</dbReference>
<accession>A0A1I3U5Q7</accession>
<protein>
    <submittedName>
        <fullName evidence="1">2'-5' RNA ligase</fullName>
    </submittedName>
</protein>
<dbReference type="Gene3D" id="3.90.1140.10">
    <property type="entry name" value="Cyclic phosphodiesterase"/>
    <property type="match status" value="1"/>
</dbReference>
<dbReference type="GO" id="GO:0016874">
    <property type="term" value="F:ligase activity"/>
    <property type="evidence" value="ECO:0007669"/>
    <property type="project" value="UniProtKB-KW"/>
</dbReference>
<evidence type="ECO:0000313" key="2">
    <source>
        <dbReference type="Proteomes" id="UP000198928"/>
    </source>
</evidence>
<keyword evidence="2" id="KW-1185">Reference proteome</keyword>
<dbReference type="AlphaFoldDB" id="A0A1I3U5Q7"/>